<dbReference type="Proteomes" id="UP000234483">
    <property type="component" value="Unassembled WGS sequence"/>
</dbReference>
<protein>
    <recommendedName>
        <fullName evidence="5">SnoaL-like domain-containing protein</fullName>
    </recommendedName>
</protein>
<dbReference type="Proteomes" id="UP000281192">
    <property type="component" value="Chromosome"/>
</dbReference>
<reference evidence="2 3" key="1">
    <citation type="submission" date="2017-12" db="EMBL/GenBank/DDBJ databases">
        <title>The genome sequence of Caulobacter flavus CGMCC1 15093.</title>
        <authorList>
            <person name="Gao J."/>
            <person name="Mao X."/>
            <person name="Sun J."/>
        </authorList>
    </citation>
    <scope>NUCLEOTIDE SEQUENCE [LARGE SCALE GENOMIC DNA]</scope>
    <source>
        <strain evidence="2 3">CGMCC1 15093</strain>
    </source>
</reference>
<dbReference type="KEGG" id="cfh:C1707_18355"/>
<name>A0A2N5CMA3_9CAUL</name>
<evidence type="ECO:0000313" key="4">
    <source>
        <dbReference type="Proteomes" id="UP000281192"/>
    </source>
</evidence>
<dbReference type="OrthoDB" id="7191199at2"/>
<gene>
    <name evidence="1" type="ORF">C1707_18355</name>
    <name evidence="2" type="ORF">CFHF_24195</name>
</gene>
<dbReference type="InterPro" id="IPR032710">
    <property type="entry name" value="NTF2-like_dom_sf"/>
</dbReference>
<dbReference type="RefSeq" id="WP_101715483.1">
    <property type="nucleotide sequence ID" value="NZ_CP026100.1"/>
</dbReference>
<reference evidence="1 4" key="2">
    <citation type="submission" date="2018-01" db="EMBL/GenBank/DDBJ databases">
        <title>Complete genome sequence of Caulobacter flavus RHGG3.</title>
        <authorList>
            <person name="Yang E."/>
        </authorList>
    </citation>
    <scope>NUCLEOTIDE SEQUENCE [LARGE SCALE GENOMIC DNA]</scope>
    <source>
        <strain evidence="1 4">RHGG3</strain>
    </source>
</reference>
<dbReference type="AlphaFoldDB" id="A0A2N5CMA3"/>
<accession>A0A2N5CMA3</accession>
<organism evidence="2 3">
    <name type="scientific">Caulobacter flavus</name>
    <dbReference type="NCBI Taxonomy" id="1679497"/>
    <lineage>
        <taxon>Bacteria</taxon>
        <taxon>Pseudomonadati</taxon>
        <taxon>Pseudomonadota</taxon>
        <taxon>Alphaproteobacteria</taxon>
        <taxon>Caulobacterales</taxon>
        <taxon>Caulobacteraceae</taxon>
        <taxon>Caulobacter</taxon>
    </lineage>
</organism>
<sequence>MTQQAAASTPDAAMMAAPEALARFLETLDARLLDGVFSAGEVTILENFAPHVFLGQEGLARWRGIMTGHVGAIGELRHEFGAPQDFALTDEIVYFTLPTHWTGVRDGRRFEELGGWSFVQAREDGGWRVRSYGWAVVSFDWLD</sequence>
<evidence type="ECO:0008006" key="5">
    <source>
        <dbReference type="Google" id="ProtNLM"/>
    </source>
</evidence>
<dbReference type="EMBL" id="PJRQ01000048">
    <property type="protein sequence ID" value="PLR07015.1"/>
    <property type="molecule type" value="Genomic_DNA"/>
</dbReference>
<proteinExistence type="predicted"/>
<keyword evidence="4" id="KW-1185">Reference proteome</keyword>
<evidence type="ECO:0000313" key="3">
    <source>
        <dbReference type="Proteomes" id="UP000234483"/>
    </source>
</evidence>
<evidence type="ECO:0000313" key="2">
    <source>
        <dbReference type="EMBL" id="PLR07015.1"/>
    </source>
</evidence>
<evidence type="ECO:0000313" key="1">
    <source>
        <dbReference type="EMBL" id="AYV48061.1"/>
    </source>
</evidence>
<dbReference type="SUPFAM" id="SSF54427">
    <property type="entry name" value="NTF2-like"/>
    <property type="match status" value="1"/>
</dbReference>
<dbReference type="EMBL" id="CP026100">
    <property type="protein sequence ID" value="AYV48061.1"/>
    <property type="molecule type" value="Genomic_DNA"/>
</dbReference>